<dbReference type="PANTHER" id="PTHR15071:SF0">
    <property type="entry name" value="MANNOSE 6-PHOSPHATE RECEPTOR-LIKE PROTEIN 1"/>
    <property type="match status" value="1"/>
</dbReference>
<keyword evidence="7" id="KW-0813">Transport</keyword>
<dbReference type="GO" id="GO:0031966">
    <property type="term" value="C:mitochondrial membrane"/>
    <property type="evidence" value="ECO:0007669"/>
    <property type="project" value="UniProtKB-SubCell"/>
</dbReference>
<feature type="transmembrane region" description="Helical" evidence="18">
    <location>
        <begin position="208"/>
        <end position="229"/>
    </location>
</feature>
<dbReference type="InterPro" id="IPR018939">
    <property type="entry name" value="Autophagy-rel_prot_27"/>
</dbReference>
<protein>
    <recommendedName>
        <fullName evidence="6">Autophagy-related protein 27</fullName>
    </recommendedName>
</protein>
<dbReference type="Pfam" id="PF09451">
    <property type="entry name" value="ATG27"/>
    <property type="match status" value="1"/>
</dbReference>
<keyword evidence="11 18" id="KW-1133">Transmembrane helix</keyword>
<dbReference type="GO" id="GO:0005770">
    <property type="term" value="C:late endosome"/>
    <property type="evidence" value="ECO:0007669"/>
    <property type="project" value="TreeGrafter"/>
</dbReference>
<evidence type="ECO:0000256" key="4">
    <source>
        <dbReference type="ARBA" id="ARBA00004472"/>
    </source>
</evidence>
<evidence type="ECO:0000256" key="16">
    <source>
        <dbReference type="ARBA" id="ARBA00023157"/>
    </source>
</evidence>
<comment type="subcellular location">
    <subcellularLocation>
        <location evidence="2">Cytoplasmic vesicle membrane</location>
        <topology evidence="2">Single-pass type I membrane protein</topology>
    </subcellularLocation>
    <subcellularLocation>
        <location evidence="3">Golgi apparatus membrane</location>
    </subcellularLocation>
    <subcellularLocation>
        <location evidence="1">Mitochondrion membrane</location>
        <topology evidence="1">Single-pass membrane protein</topology>
    </subcellularLocation>
    <subcellularLocation>
        <location evidence="4">Preautophagosomal structure membrane</location>
        <topology evidence="4">Single-pass type I membrane protein</topology>
    </subcellularLocation>
</comment>
<evidence type="ECO:0000256" key="3">
    <source>
        <dbReference type="ARBA" id="ARBA00004394"/>
    </source>
</evidence>
<comment type="similarity">
    <text evidence="5">Belongs to the ATG27 family.</text>
</comment>
<evidence type="ECO:0000313" key="20">
    <source>
        <dbReference type="EMBL" id="JAT43973.1"/>
    </source>
</evidence>
<evidence type="ECO:0000256" key="18">
    <source>
        <dbReference type="SAM" id="Phobius"/>
    </source>
</evidence>
<keyword evidence="14" id="KW-0496">Mitochondrion</keyword>
<dbReference type="GO" id="GO:0000139">
    <property type="term" value="C:Golgi membrane"/>
    <property type="evidence" value="ECO:0007669"/>
    <property type="project" value="UniProtKB-SubCell"/>
</dbReference>
<evidence type="ECO:0000256" key="7">
    <source>
        <dbReference type="ARBA" id="ARBA00022448"/>
    </source>
</evidence>
<dbReference type="GO" id="GO:0015031">
    <property type="term" value="P:protein transport"/>
    <property type="evidence" value="ECO:0007669"/>
    <property type="project" value="UniProtKB-KW"/>
</dbReference>
<dbReference type="EMBL" id="GDJX01023963">
    <property type="protein sequence ID" value="JAT43973.1"/>
    <property type="molecule type" value="Transcribed_RNA"/>
</dbReference>
<evidence type="ECO:0000259" key="19">
    <source>
        <dbReference type="PROSITE" id="PS51914"/>
    </source>
</evidence>
<keyword evidence="17" id="KW-0968">Cytoplasmic vesicle</keyword>
<keyword evidence="8 18" id="KW-0812">Transmembrane</keyword>
<dbReference type="InterPro" id="IPR009011">
    <property type="entry name" value="Man6P_isomerase_rcpt-bd_dom_sf"/>
</dbReference>
<keyword evidence="15 18" id="KW-0472">Membrane</keyword>
<gene>
    <name evidence="20" type="primary">SPBC530.09c_1</name>
    <name evidence="20" type="ORF">g.9912</name>
</gene>
<keyword evidence="9" id="KW-0732">Signal</keyword>
<evidence type="ECO:0000256" key="6">
    <source>
        <dbReference type="ARBA" id="ARBA00013776"/>
    </source>
</evidence>
<evidence type="ECO:0000256" key="11">
    <source>
        <dbReference type="ARBA" id="ARBA00022989"/>
    </source>
</evidence>
<dbReference type="AlphaFoldDB" id="A0A1D1XNK5"/>
<reference evidence="20" key="1">
    <citation type="submission" date="2015-07" db="EMBL/GenBank/DDBJ databases">
        <title>Transcriptome Assembly of Anthurium amnicola.</title>
        <authorList>
            <person name="Suzuki J."/>
        </authorList>
    </citation>
    <scope>NUCLEOTIDE SEQUENCE</scope>
</reference>
<keyword evidence="13" id="KW-0333">Golgi apparatus</keyword>
<evidence type="ECO:0000256" key="12">
    <source>
        <dbReference type="ARBA" id="ARBA00023006"/>
    </source>
</evidence>
<keyword evidence="12" id="KW-0072">Autophagy</keyword>
<dbReference type="InterPro" id="IPR044865">
    <property type="entry name" value="MRH_dom"/>
</dbReference>
<evidence type="ECO:0000256" key="10">
    <source>
        <dbReference type="ARBA" id="ARBA00022927"/>
    </source>
</evidence>
<dbReference type="SMART" id="SM01404">
    <property type="entry name" value="CIMR"/>
    <property type="match status" value="1"/>
</dbReference>
<evidence type="ECO:0000256" key="17">
    <source>
        <dbReference type="ARBA" id="ARBA00023329"/>
    </source>
</evidence>
<accession>A0A1D1XNK5</accession>
<dbReference type="PANTHER" id="PTHR15071">
    <property type="entry name" value="MANNOSE-6-PHOSPHATE RECEPTOR FAMILY MEMBER"/>
    <property type="match status" value="1"/>
</dbReference>
<evidence type="ECO:0000256" key="2">
    <source>
        <dbReference type="ARBA" id="ARBA00004358"/>
    </source>
</evidence>
<evidence type="ECO:0000256" key="13">
    <source>
        <dbReference type="ARBA" id="ARBA00023034"/>
    </source>
</evidence>
<dbReference type="SUPFAM" id="SSF50911">
    <property type="entry name" value="Mannose 6-phosphate receptor domain"/>
    <property type="match status" value="1"/>
</dbReference>
<keyword evidence="16" id="KW-1015">Disulfide bond</keyword>
<evidence type="ECO:0000256" key="14">
    <source>
        <dbReference type="ARBA" id="ARBA00023128"/>
    </source>
</evidence>
<dbReference type="GO" id="GO:0010008">
    <property type="term" value="C:endosome membrane"/>
    <property type="evidence" value="ECO:0007669"/>
    <property type="project" value="UniProtKB-SubCell"/>
</dbReference>
<organism evidence="20">
    <name type="scientific">Anthurium amnicola</name>
    <dbReference type="NCBI Taxonomy" id="1678845"/>
    <lineage>
        <taxon>Eukaryota</taxon>
        <taxon>Viridiplantae</taxon>
        <taxon>Streptophyta</taxon>
        <taxon>Embryophyta</taxon>
        <taxon>Tracheophyta</taxon>
        <taxon>Spermatophyta</taxon>
        <taxon>Magnoliopsida</taxon>
        <taxon>Liliopsida</taxon>
        <taxon>Araceae</taxon>
        <taxon>Pothoideae</taxon>
        <taxon>Potheae</taxon>
        <taxon>Anthurium</taxon>
    </lineage>
</organism>
<evidence type="ECO:0000256" key="5">
    <source>
        <dbReference type="ARBA" id="ARBA00005363"/>
    </source>
</evidence>
<dbReference type="GO" id="GO:0034045">
    <property type="term" value="C:phagophore assembly site membrane"/>
    <property type="evidence" value="ECO:0007669"/>
    <property type="project" value="UniProtKB-SubCell"/>
</dbReference>
<feature type="domain" description="MRH" evidence="19">
    <location>
        <begin position="46"/>
        <end position="195"/>
    </location>
</feature>
<dbReference type="GO" id="GO:0007034">
    <property type="term" value="P:vacuolar transport"/>
    <property type="evidence" value="ECO:0007669"/>
    <property type="project" value="TreeGrafter"/>
</dbReference>
<keyword evidence="20" id="KW-0675">Receptor</keyword>
<dbReference type="Gene3D" id="2.70.130.10">
    <property type="entry name" value="Mannose-6-phosphate receptor binding domain"/>
    <property type="match status" value="1"/>
</dbReference>
<keyword evidence="10" id="KW-0653">Protein transport</keyword>
<evidence type="ECO:0000256" key="15">
    <source>
        <dbReference type="ARBA" id="ARBA00023136"/>
    </source>
</evidence>
<evidence type="ECO:0000256" key="9">
    <source>
        <dbReference type="ARBA" id="ARBA00022729"/>
    </source>
</evidence>
<name>A0A1D1XNK5_9ARAE</name>
<evidence type="ECO:0000256" key="8">
    <source>
        <dbReference type="ARBA" id="ARBA00022692"/>
    </source>
</evidence>
<dbReference type="PROSITE" id="PS51914">
    <property type="entry name" value="MRH"/>
    <property type="match status" value="1"/>
</dbReference>
<sequence length="298" mass="33606">MVFYLSRKPRMALLRYAHLTTLVVLCLAILSFSSGHFVKADDPQPQPCTVTNETTNKYYDLSPLTRKEGEDWIVKGYGTGWTFRINICHGVLYRDENDKSSDFDQIGVYGKNENDDGMGDHSLGSVSQTPIFRGDNLVMEFTKGKFCGGTNYKRSSAISFICDQTVEGQGQPKFVSTFYDCAFFFEWRTPAACPTGKKGSAGAGSGGWSVFITIFVIALIAYFVGGIVYNRIVHNASGIYQIPHWEFWSNAVDFLKDMILIILAQCPCFKPRRHGGRNYRDLPRDEENILIGEEFEEH</sequence>
<dbReference type="GO" id="GO:0006914">
    <property type="term" value="P:autophagy"/>
    <property type="evidence" value="ECO:0007669"/>
    <property type="project" value="UniProtKB-KW"/>
</dbReference>
<proteinExistence type="inferred from homology"/>
<evidence type="ECO:0000256" key="1">
    <source>
        <dbReference type="ARBA" id="ARBA00004304"/>
    </source>
</evidence>